<keyword evidence="3" id="KW-1185">Reference proteome</keyword>
<evidence type="ECO:0000256" key="1">
    <source>
        <dbReference type="SAM" id="SignalP"/>
    </source>
</evidence>
<accession>A0A544W2M9</accession>
<evidence type="ECO:0000313" key="2">
    <source>
        <dbReference type="EMBL" id="TQR86489.1"/>
    </source>
</evidence>
<sequence>MTVRLKRVLVTLASGSALAMGPLLYGTVVVPAISHADECAPGDEACPAPAKGLNCPDGTIVDEENHQCVDLVAGISKQLAALPAPPSLGGGGGGSLGSLSGGIPSLGTVNLPDVVLPSVGVGLVPDFSLNLQPKLPGISLPSPKLPSAPKLKMPDLTPGIPFI</sequence>
<dbReference type="EMBL" id="VIFX01000012">
    <property type="protein sequence ID" value="TQR86489.1"/>
    <property type="molecule type" value="Genomic_DNA"/>
</dbReference>
<comment type="caution">
    <text evidence="2">The sequence shown here is derived from an EMBL/GenBank/DDBJ whole genome shotgun (WGS) entry which is preliminary data.</text>
</comment>
<reference evidence="2 3" key="1">
    <citation type="submission" date="2018-10" db="EMBL/GenBank/DDBJ databases">
        <title>Draft genome of Mycobacterium hodleri strain B.</title>
        <authorList>
            <person name="Amande T.J."/>
            <person name="Mcgenity T.J."/>
        </authorList>
    </citation>
    <scope>NUCLEOTIDE SEQUENCE [LARGE SCALE GENOMIC DNA]</scope>
    <source>
        <strain evidence="2 3">B</strain>
    </source>
</reference>
<dbReference type="Proteomes" id="UP000315759">
    <property type="component" value="Unassembled WGS sequence"/>
</dbReference>
<protein>
    <submittedName>
        <fullName evidence="2">Uncharacterized protein</fullName>
    </submittedName>
</protein>
<evidence type="ECO:0000313" key="3">
    <source>
        <dbReference type="Proteomes" id="UP000315759"/>
    </source>
</evidence>
<name>A0A544W2M9_9MYCO</name>
<feature type="chain" id="PRO_5039146275" evidence="1">
    <location>
        <begin position="20"/>
        <end position="163"/>
    </location>
</feature>
<dbReference type="AlphaFoldDB" id="A0A544W2M9"/>
<gene>
    <name evidence="2" type="ORF">D8S82_11560</name>
</gene>
<dbReference type="RefSeq" id="WP_142552240.1">
    <property type="nucleotide sequence ID" value="NZ_VIFX01000012.1"/>
</dbReference>
<proteinExistence type="predicted"/>
<feature type="signal peptide" evidence="1">
    <location>
        <begin position="1"/>
        <end position="19"/>
    </location>
</feature>
<keyword evidence="1" id="KW-0732">Signal</keyword>
<organism evidence="2 3">
    <name type="scientific">Mycolicibacterium hodleri</name>
    <dbReference type="NCBI Taxonomy" id="49897"/>
    <lineage>
        <taxon>Bacteria</taxon>
        <taxon>Bacillati</taxon>
        <taxon>Actinomycetota</taxon>
        <taxon>Actinomycetes</taxon>
        <taxon>Mycobacteriales</taxon>
        <taxon>Mycobacteriaceae</taxon>
        <taxon>Mycolicibacterium</taxon>
    </lineage>
</organism>